<evidence type="ECO:0000313" key="3">
    <source>
        <dbReference type="Proteomes" id="UP000748025"/>
    </source>
</evidence>
<protein>
    <submittedName>
        <fullName evidence="2">Uncharacterized protein</fullName>
    </submittedName>
</protein>
<keyword evidence="1" id="KW-0812">Transmembrane</keyword>
<comment type="caution">
    <text evidence="2">The sequence shown here is derived from an EMBL/GenBank/DDBJ whole genome shotgun (WGS) entry which is preliminary data.</text>
</comment>
<gene>
    <name evidence="2" type="ORF">E4U43_006556</name>
</gene>
<evidence type="ECO:0000256" key="1">
    <source>
        <dbReference type="SAM" id="Phobius"/>
    </source>
</evidence>
<feature type="transmembrane region" description="Helical" evidence="1">
    <location>
        <begin position="52"/>
        <end position="69"/>
    </location>
</feature>
<keyword evidence="3" id="KW-1185">Reference proteome</keyword>
<keyword evidence="1" id="KW-1133">Transmembrane helix</keyword>
<dbReference type="Proteomes" id="UP000748025">
    <property type="component" value="Unassembled WGS sequence"/>
</dbReference>
<dbReference type="OrthoDB" id="265761at2759"/>
<organism evidence="2 3">
    <name type="scientific">Claviceps pusilla</name>
    <dbReference type="NCBI Taxonomy" id="123648"/>
    <lineage>
        <taxon>Eukaryota</taxon>
        <taxon>Fungi</taxon>
        <taxon>Dikarya</taxon>
        <taxon>Ascomycota</taxon>
        <taxon>Pezizomycotina</taxon>
        <taxon>Sordariomycetes</taxon>
        <taxon>Hypocreomycetidae</taxon>
        <taxon>Hypocreales</taxon>
        <taxon>Clavicipitaceae</taxon>
        <taxon>Claviceps</taxon>
    </lineage>
</organism>
<feature type="non-terminal residue" evidence="2">
    <location>
        <position position="70"/>
    </location>
</feature>
<accession>A0A9P7N1F0</accession>
<dbReference type="AlphaFoldDB" id="A0A9P7N1F0"/>
<feature type="transmembrane region" description="Helical" evidence="1">
    <location>
        <begin position="12"/>
        <end position="31"/>
    </location>
</feature>
<evidence type="ECO:0000313" key="2">
    <source>
        <dbReference type="EMBL" id="KAG5981781.1"/>
    </source>
</evidence>
<keyword evidence="1" id="KW-0472">Membrane</keyword>
<dbReference type="EMBL" id="SRPW01004544">
    <property type="protein sequence ID" value="KAG5981781.1"/>
    <property type="molecule type" value="Genomic_DNA"/>
</dbReference>
<reference evidence="2" key="1">
    <citation type="journal article" date="2020" name="bioRxiv">
        <title>Whole genome comparisons of ergot fungi reveals the divergence and evolution of species within the genus Claviceps are the result of varying mechanisms driving genome evolution and host range expansion.</title>
        <authorList>
            <person name="Wyka S.A."/>
            <person name="Mondo S.J."/>
            <person name="Liu M."/>
            <person name="Dettman J."/>
            <person name="Nalam V."/>
            <person name="Broders K.D."/>
        </authorList>
    </citation>
    <scope>NUCLEOTIDE SEQUENCE</scope>
    <source>
        <strain evidence="2">CCC 602</strain>
    </source>
</reference>
<proteinExistence type="predicted"/>
<name>A0A9P7N1F0_9HYPO</name>
<sequence>MASASSKVGGLAVAVRVIVPLAIGSAGYAAYKVNWARAIHAFATGPGRTSRILLLLFVVFNWKNLPFAWT</sequence>